<feature type="compositionally biased region" description="Basic and acidic residues" evidence="16">
    <location>
        <begin position="1"/>
        <end position="13"/>
    </location>
</feature>
<evidence type="ECO:0000256" key="8">
    <source>
        <dbReference type="ARBA" id="ARBA00023254"/>
    </source>
</evidence>
<evidence type="ECO:0000259" key="17">
    <source>
        <dbReference type="PROSITE" id="PS50011"/>
    </source>
</evidence>
<evidence type="ECO:0000256" key="14">
    <source>
        <dbReference type="PROSITE-ProRule" id="PRU10141"/>
    </source>
</evidence>
<dbReference type="InterPro" id="IPR030616">
    <property type="entry name" value="Aur-like"/>
</dbReference>
<dbReference type="InterPro" id="IPR000719">
    <property type="entry name" value="Prot_kinase_dom"/>
</dbReference>
<dbReference type="GO" id="GO:0006325">
    <property type="term" value="P:chromatin organization"/>
    <property type="evidence" value="ECO:0007669"/>
    <property type="project" value="UniProtKB-KW"/>
</dbReference>
<feature type="active site" description="Proton acceptor" evidence="11">
    <location>
        <position position="399"/>
    </location>
</feature>
<dbReference type="AlphaFoldDB" id="A0A1I7Z5K3"/>
<dbReference type="CDD" id="cd14007">
    <property type="entry name" value="STKc_Aurora"/>
    <property type="match status" value="1"/>
</dbReference>
<dbReference type="GO" id="GO:0051321">
    <property type="term" value="P:meiotic cell cycle"/>
    <property type="evidence" value="ECO:0007669"/>
    <property type="project" value="UniProtKB-KW"/>
</dbReference>
<dbReference type="SUPFAM" id="SSF56112">
    <property type="entry name" value="Protein kinase-like (PK-like)"/>
    <property type="match status" value="1"/>
</dbReference>
<keyword evidence="4 12" id="KW-0547">Nucleotide-binding</keyword>
<evidence type="ECO:0000256" key="6">
    <source>
        <dbReference type="ARBA" id="ARBA00022840"/>
    </source>
</evidence>
<evidence type="ECO:0000256" key="3">
    <source>
        <dbReference type="ARBA" id="ARBA00022679"/>
    </source>
</evidence>
<reference evidence="19" key="1">
    <citation type="submission" date="2016-11" db="UniProtKB">
        <authorList>
            <consortium name="WormBaseParasite"/>
        </authorList>
    </citation>
    <scope>IDENTIFICATION</scope>
</reference>
<evidence type="ECO:0000256" key="15">
    <source>
        <dbReference type="RuleBase" id="RU367134"/>
    </source>
</evidence>
<dbReference type="GO" id="GO:0032506">
    <property type="term" value="P:cytokinetic process"/>
    <property type="evidence" value="ECO:0007669"/>
    <property type="project" value="UniProtKB-ARBA"/>
</dbReference>
<evidence type="ECO:0000256" key="13">
    <source>
        <dbReference type="PIRSR" id="PIRSR630616-3"/>
    </source>
</evidence>
<evidence type="ECO:0000313" key="19">
    <source>
        <dbReference type="WBParaSite" id="L893_g23145.t1"/>
    </source>
</evidence>
<feature type="binding site" evidence="12">
    <location>
        <position position="286"/>
    </location>
    <ligand>
        <name>ATP</name>
        <dbReference type="ChEBI" id="CHEBI:30616"/>
    </ligand>
</feature>
<keyword evidence="2 15" id="KW-0723">Serine/threonine-protein kinase</keyword>
<feature type="region of interest" description="Disordered" evidence="16">
    <location>
        <begin position="1"/>
        <end position="93"/>
    </location>
</feature>
<sequence length="546" mass="61658">MGTREESTDDRGDAAPWERANPGNAGGTKAEALRKQRHVRTKHSNTISSVTSVDPTHGNSNRLGPFLGNRSQGLARRPSDLANQKTSNGPFTSIYIETETRTTRRNRVLRMPFLSLWRGDATPRMSGMPGHGKCLFTGGGPPVRVREQFLLDKDGDREVICSGEHSRVTGQQQRGSPSQLQEDNDTRTDDPDDGRNYEPAGLEDSIDVETPSTVSSPAALSGRQSAIWCGQEESSERGPAMMAVNNDNDENRNADHSEASQNAVKDDRKMWVLDDFEIGRSLGRGKFGTVFLARDRKSKFVVALKVITKKQIEKYSMVSQIGREVSIQYEMRHKNILRLYGYFHDKIRMYIVLEFAGRGNLFDVMKKLKKFPGNRAAFYISQVVSAVQYCHEKGVFHRDLKLENLLLTEKEVIKLADFGWSVQVDASDIRRSTTCGTLDYICPEMLDEKPHTHTVDNWSVGVLLYEFIAGHAPFAVEGAADTIQRIRDVQYDFTEEFEDGVKDIVSRLLVREPEKRMPLLEVLAHEWVVNGSKMYELELEMKRTHV</sequence>
<evidence type="ECO:0000256" key="11">
    <source>
        <dbReference type="PIRSR" id="PIRSR630616-1"/>
    </source>
</evidence>
<organism evidence="18 19">
    <name type="scientific">Steinernema glaseri</name>
    <dbReference type="NCBI Taxonomy" id="37863"/>
    <lineage>
        <taxon>Eukaryota</taxon>
        <taxon>Metazoa</taxon>
        <taxon>Ecdysozoa</taxon>
        <taxon>Nematoda</taxon>
        <taxon>Chromadorea</taxon>
        <taxon>Rhabditida</taxon>
        <taxon>Tylenchina</taxon>
        <taxon>Panagrolaimomorpha</taxon>
        <taxon>Strongyloidoidea</taxon>
        <taxon>Steinernematidae</taxon>
        <taxon>Steinernema</taxon>
    </lineage>
</organism>
<keyword evidence="7" id="KW-0156">Chromatin regulator</keyword>
<dbReference type="FunFam" id="3.30.200.20:FF:000042">
    <property type="entry name" value="Aurora kinase A"/>
    <property type="match status" value="1"/>
</dbReference>
<feature type="compositionally biased region" description="Polar residues" evidence="16">
    <location>
        <begin position="210"/>
        <end position="224"/>
    </location>
</feature>
<dbReference type="Gene3D" id="1.10.510.10">
    <property type="entry name" value="Transferase(Phosphotransferase) domain 1"/>
    <property type="match status" value="1"/>
</dbReference>
<comment type="catalytic activity">
    <reaction evidence="9 15">
        <text>L-threonyl-[protein] + ATP = O-phospho-L-threonyl-[protein] + ADP + H(+)</text>
        <dbReference type="Rhea" id="RHEA:46608"/>
        <dbReference type="Rhea" id="RHEA-COMP:11060"/>
        <dbReference type="Rhea" id="RHEA-COMP:11605"/>
        <dbReference type="ChEBI" id="CHEBI:15378"/>
        <dbReference type="ChEBI" id="CHEBI:30013"/>
        <dbReference type="ChEBI" id="CHEBI:30616"/>
        <dbReference type="ChEBI" id="CHEBI:61977"/>
        <dbReference type="ChEBI" id="CHEBI:456216"/>
        <dbReference type="EC" id="2.7.11.1"/>
    </reaction>
</comment>
<dbReference type="FunFam" id="1.10.510.10:FF:000235">
    <property type="entry name" value="Serine/threonine-protein kinase ark1"/>
    <property type="match status" value="1"/>
</dbReference>
<evidence type="ECO:0000313" key="18">
    <source>
        <dbReference type="Proteomes" id="UP000095287"/>
    </source>
</evidence>
<dbReference type="GO" id="GO:0004674">
    <property type="term" value="F:protein serine/threonine kinase activity"/>
    <property type="evidence" value="ECO:0007669"/>
    <property type="project" value="UniProtKB-KW"/>
</dbReference>
<keyword evidence="8" id="KW-0469">Meiosis</keyword>
<dbReference type="GO" id="GO:0005524">
    <property type="term" value="F:ATP binding"/>
    <property type="evidence" value="ECO:0007669"/>
    <property type="project" value="UniProtKB-UniRule"/>
</dbReference>
<feature type="region of interest" description="Disordered" evidence="16">
    <location>
        <begin position="163"/>
        <end position="263"/>
    </location>
</feature>
<evidence type="ECO:0000256" key="1">
    <source>
        <dbReference type="ARBA" id="ARBA00004214"/>
    </source>
</evidence>
<dbReference type="Proteomes" id="UP000095287">
    <property type="component" value="Unplaced"/>
</dbReference>
<feature type="domain" description="Protein kinase" evidence="17">
    <location>
        <begin position="276"/>
        <end position="528"/>
    </location>
</feature>
<feature type="cross-link" description="Glycyl lysine isopeptide (Lys-Gly) (interchain with G-Cter in SUMO2)" evidence="13">
    <location>
        <position position="401"/>
    </location>
</feature>
<dbReference type="PROSITE" id="PS00107">
    <property type="entry name" value="PROTEIN_KINASE_ATP"/>
    <property type="match status" value="1"/>
</dbReference>
<evidence type="ECO:0000256" key="5">
    <source>
        <dbReference type="ARBA" id="ARBA00022777"/>
    </source>
</evidence>
<keyword evidence="5 15" id="KW-0418">Kinase</keyword>
<dbReference type="Pfam" id="PF00069">
    <property type="entry name" value="Pkinase"/>
    <property type="match status" value="1"/>
</dbReference>
<feature type="binding site" evidence="12">
    <location>
        <begin position="403"/>
        <end position="404"/>
    </location>
    <ligand>
        <name>ATP</name>
        <dbReference type="ChEBI" id="CHEBI:30616"/>
    </ligand>
</feature>
<dbReference type="InterPro" id="IPR011009">
    <property type="entry name" value="Kinase-like_dom_sf"/>
</dbReference>
<dbReference type="InterPro" id="IPR008271">
    <property type="entry name" value="Ser/Thr_kinase_AS"/>
</dbReference>
<evidence type="ECO:0000256" key="9">
    <source>
        <dbReference type="ARBA" id="ARBA00047899"/>
    </source>
</evidence>
<feature type="binding site" evidence="12">
    <location>
        <begin position="354"/>
        <end position="356"/>
    </location>
    <ligand>
        <name>ATP</name>
        <dbReference type="ChEBI" id="CHEBI:30616"/>
    </ligand>
</feature>
<dbReference type="GO" id="GO:0000070">
    <property type="term" value="P:mitotic sister chromatid segregation"/>
    <property type="evidence" value="ECO:0007669"/>
    <property type="project" value="UniProtKB-ARBA"/>
</dbReference>
<accession>A0A1I7Z5K3</accession>
<evidence type="ECO:0000256" key="10">
    <source>
        <dbReference type="ARBA" id="ARBA00048679"/>
    </source>
</evidence>
<feature type="compositionally biased region" description="Polar residues" evidence="16">
    <location>
        <begin position="81"/>
        <end position="91"/>
    </location>
</feature>
<keyword evidence="3 15" id="KW-0808">Transferase</keyword>
<feature type="binding site" evidence="12 14">
    <location>
        <position position="305"/>
    </location>
    <ligand>
        <name>ATP</name>
        <dbReference type="ChEBI" id="CHEBI:30616"/>
    </ligand>
</feature>
<dbReference type="GO" id="GO:0030496">
    <property type="term" value="C:midbody"/>
    <property type="evidence" value="ECO:0007669"/>
    <property type="project" value="UniProtKB-SubCell"/>
</dbReference>
<dbReference type="EC" id="2.7.11.1" evidence="15"/>
<dbReference type="PROSITE" id="PS50011">
    <property type="entry name" value="PROTEIN_KINASE_DOM"/>
    <property type="match status" value="1"/>
</dbReference>
<keyword evidence="6 12" id="KW-0067">ATP-binding</keyword>
<evidence type="ECO:0000256" key="16">
    <source>
        <dbReference type="SAM" id="MobiDB-lite"/>
    </source>
</evidence>
<comment type="catalytic activity">
    <reaction evidence="10 15">
        <text>L-seryl-[protein] + ATP = O-phospho-L-seryl-[protein] + ADP + H(+)</text>
        <dbReference type="Rhea" id="RHEA:17989"/>
        <dbReference type="Rhea" id="RHEA-COMP:9863"/>
        <dbReference type="Rhea" id="RHEA-COMP:11604"/>
        <dbReference type="ChEBI" id="CHEBI:15378"/>
        <dbReference type="ChEBI" id="CHEBI:29999"/>
        <dbReference type="ChEBI" id="CHEBI:30616"/>
        <dbReference type="ChEBI" id="CHEBI:83421"/>
        <dbReference type="ChEBI" id="CHEBI:456216"/>
        <dbReference type="EC" id="2.7.11.1"/>
    </reaction>
</comment>
<feature type="compositionally biased region" description="Basic and acidic residues" evidence="16">
    <location>
        <begin position="184"/>
        <end position="196"/>
    </location>
</feature>
<dbReference type="WBParaSite" id="L893_g23145.t1">
    <property type="protein sequence ID" value="L893_g23145.t1"/>
    <property type="gene ID" value="L893_g23145"/>
</dbReference>
<comment type="subcellular location">
    <subcellularLocation>
        <location evidence="1">Midbody</location>
    </subcellularLocation>
</comment>
<dbReference type="InterPro" id="IPR017441">
    <property type="entry name" value="Protein_kinase_ATP_BS"/>
</dbReference>
<keyword evidence="18" id="KW-1185">Reference proteome</keyword>
<feature type="binding site" evidence="12">
    <location>
        <position position="417"/>
    </location>
    <ligand>
        <name>ATP</name>
        <dbReference type="ChEBI" id="CHEBI:30616"/>
    </ligand>
</feature>
<dbReference type="PANTHER" id="PTHR24350">
    <property type="entry name" value="SERINE/THREONINE-PROTEIN KINASE IAL-RELATED"/>
    <property type="match status" value="1"/>
</dbReference>
<dbReference type="PROSITE" id="PS00108">
    <property type="entry name" value="PROTEIN_KINASE_ST"/>
    <property type="match status" value="1"/>
</dbReference>
<dbReference type="GO" id="GO:0030261">
    <property type="term" value="P:chromosome condensation"/>
    <property type="evidence" value="ECO:0007669"/>
    <property type="project" value="UniProtKB-ARBA"/>
</dbReference>
<feature type="compositionally biased region" description="Polar residues" evidence="16">
    <location>
        <begin position="44"/>
        <end position="62"/>
    </location>
</feature>
<proteinExistence type="inferred from homology"/>
<name>A0A1I7Z5K3_9BILA</name>
<protein>
    <recommendedName>
        <fullName evidence="15">Aurora kinase</fullName>
        <ecNumber evidence="15">2.7.11.1</ecNumber>
    </recommendedName>
</protein>
<evidence type="ECO:0000256" key="4">
    <source>
        <dbReference type="ARBA" id="ARBA00022741"/>
    </source>
</evidence>
<comment type="similarity">
    <text evidence="15">Belongs to the protein kinase superfamily. Ser/Thr protein kinase family. Aurora subfamily.</text>
</comment>
<evidence type="ECO:0000256" key="7">
    <source>
        <dbReference type="ARBA" id="ARBA00022853"/>
    </source>
</evidence>
<feature type="compositionally biased region" description="Polar residues" evidence="16">
    <location>
        <begin position="168"/>
        <end position="181"/>
    </location>
</feature>
<dbReference type="SMART" id="SM00220">
    <property type="entry name" value="S_TKc"/>
    <property type="match status" value="1"/>
</dbReference>
<evidence type="ECO:0000256" key="2">
    <source>
        <dbReference type="ARBA" id="ARBA00022527"/>
    </source>
</evidence>
<evidence type="ECO:0000256" key="12">
    <source>
        <dbReference type="PIRSR" id="PIRSR630616-2"/>
    </source>
</evidence>
<feature type="compositionally biased region" description="Basic and acidic residues" evidence="16">
    <location>
        <begin position="249"/>
        <end position="263"/>
    </location>
</feature>